<organism evidence="4">
    <name type="scientific">Selaginella moellendorffii</name>
    <name type="common">Spikemoss</name>
    <dbReference type="NCBI Taxonomy" id="88036"/>
    <lineage>
        <taxon>Eukaryota</taxon>
        <taxon>Viridiplantae</taxon>
        <taxon>Streptophyta</taxon>
        <taxon>Embryophyta</taxon>
        <taxon>Tracheophyta</taxon>
        <taxon>Lycopodiopsida</taxon>
        <taxon>Selaginellales</taxon>
        <taxon>Selaginellaceae</taxon>
        <taxon>Selaginella</taxon>
    </lineage>
</organism>
<accession>D8S629</accession>
<dbReference type="Gene3D" id="3.20.70.20">
    <property type="match status" value="1"/>
</dbReference>
<dbReference type="InterPro" id="IPR039718">
    <property type="entry name" value="Rrm1"/>
</dbReference>
<gene>
    <name evidence="3" type="ORF">SELMODRAFT_109248</name>
</gene>
<dbReference type="EMBL" id="GL377603">
    <property type="protein sequence ID" value="EFJ20162.1"/>
    <property type="molecule type" value="Genomic_DNA"/>
</dbReference>
<dbReference type="Proteomes" id="UP000001514">
    <property type="component" value="Unassembled WGS sequence"/>
</dbReference>
<evidence type="ECO:0000313" key="4">
    <source>
        <dbReference type="Proteomes" id="UP000001514"/>
    </source>
</evidence>
<dbReference type="Pfam" id="PF02867">
    <property type="entry name" value="Ribonuc_red_lgC"/>
    <property type="match status" value="1"/>
</dbReference>
<sequence length="211" mass="23535">MWNVIPSGRWDWPASKEMVARHGVRNSLLVAPMPTASTSQILGNNECFEPYTSNIYARRVLSGEFVVVNKHLLNDLTDLGIWTPDLNIQVGLTVWEIKQVDMAVERGAYIDQSQSLNIHMEQPTTTKLTSLHFHAWSGGLKTGMYYLRSQAAADAIKFTVDTASLKVGLFSTVLSSHLFCTRVLQSQPTEELLAQMVFSLENRENCLACGS</sequence>
<dbReference type="PANTHER" id="PTHR11573:SF6">
    <property type="entry name" value="RIBONUCLEOSIDE-DIPHOSPHATE REDUCTASE LARGE SUBUNIT"/>
    <property type="match status" value="1"/>
</dbReference>
<dbReference type="AlphaFoldDB" id="D8S629"/>
<dbReference type="SUPFAM" id="SSF51998">
    <property type="entry name" value="PFL-like glycyl radical enzymes"/>
    <property type="match status" value="1"/>
</dbReference>
<dbReference type="KEGG" id="smo:SELMODRAFT_109248"/>
<evidence type="ECO:0000313" key="3">
    <source>
        <dbReference type="EMBL" id="EFJ20162.1"/>
    </source>
</evidence>
<feature type="domain" description="Ribonucleotide reductase large subunit C-terminal" evidence="2">
    <location>
        <begin position="8"/>
        <end position="146"/>
    </location>
</feature>
<protein>
    <recommendedName>
        <fullName evidence="2">Ribonucleotide reductase large subunit C-terminal domain-containing protein</fullName>
    </recommendedName>
</protein>
<name>D8S629_SELML</name>
<dbReference type="InParanoid" id="D8S629"/>
<evidence type="ECO:0000256" key="1">
    <source>
        <dbReference type="ARBA" id="ARBA00010406"/>
    </source>
</evidence>
<dbReference type="InterPro" id="IPR000788">
    <property type="entry name" value="RNR_lg_C"/>
</dbReference>
<keyword evidence="4" id="KW-1185">Reference proteome</keyword>
<dbReference type="eggNOG" id="KOG1112">
    <property type="taxonomic scope" value="Eukaryota"/>
</dbReference>
<comment type="similarity">
    <text evidence="1">Belongs to the ribonucleoside diphosphate reductase large chain family.</text>
</comment>
<proteinExistence type="inferred from homology"/>
<evidence type="ECO:0000259" key="2">
    <source>
        <dbReference type="Pfam" id="PF02867"/>
    </source>
</evidence>
<dbReference type="PANTHER" id="PTHR11573">
    <property type="entry name" value="RIBONUCLEOSIDE-DIPHOSPHATE REDUCTASE LARGE CHAIN"/>
    <property type="match status" value="1"/>
</dbReference>
<dbReference type="Gramene" id="EFJ20162">
    <property type="protein sequence ID" value="EFJ20162"/>
    <property type="gene ID" value="SELMODRAFT_109248"/>
</dbReference>
<reference evidence="3 4" key="1">
    <citation type="journal article" date="2011" name="Science">
        <title>The Selaginella genome identifies genetic changes associated with the evolution of vascular plants.</title>
        <authorList>
            <person name="Banks J.A."/>
            <person name="Nishiyama T."/>
            <person name="Hasebe M."/>
            <person name="Bowman J.L."/>
            <person name="Gribskov M."/>
            <person name="dePamphilis C."/>
            <person name="Albert V.A."/>
            <person name="Aono N."/>
            <person name="Aoyama T."/>
            <person name="Ambrose B.A."/>
            <person name="Ashton N.W."/>
            <person name="Axtell M.J."/>
            <person name="Barker E."/>
            <person name="Barker M.S."/>
            <person name="Bennetzen J.L."/>
            <person name="Bonawitz N.D."/>
            <person name="Chapple C."/>
            <person name="Cheng C."/>
            <person name="Correa L.G."/>
            <person name="Dacre M."/>
            <person name="DeBarry J."/>
            <person name="Dreyer I."/>
            <person name="Elias M."/>
            <person name="Engstrom E.M."/>
            <person name="Estelle M."/>
            <person name="Feng L."/>
            <person name="Finet C."/>
            <person name="Floyd S.K."/>
            <person name="Frommer W.B."/>
            <person name="Fujita T."/>
            <person name="Gramzow L."/>
            <person name="Gutensohn M."/>
            <person name="Harholt J."/>
            <person name="Hattori M."/>
            <person name="Heyl A."/>
            <person name="Hirai T."/>
            <person name="Hiwatashi Y."/>
            <person name="Ishikawa M."/>
            <person name="Iwata M."/>
            <person name="Karol K.G."/>
            <person name="Koehler B."/>
            <person name="Kolukisaoglu U."/>
            <person name="Kubo M."/>
            <person name="Kurata T."/>
            <person name="Lalonde S."/>
            <person name="Li K."/>
            <person name="Li Y."/>
            <person name="Litt A."/>
            <person name="Lyons E."/>
            <person name="Manning G."/>
            <person name="Maruyama T."/>
            <person name="Michael T.P."/>
            <person name="Mikami K."/>
            <person name="Miyazaki S."/>
            <person name="Morinaga S."/>
            <person name="Murata T."/>
            <person name="Mueller-Roeber B."/>
            <person name="Nelson D.R."/>
            <person name="Obara M."/>
            <person name="Oguri Y."/>
            <person name="Olmstead R.G."/>
            <person name="Onodera N."/>
            <person name="Petersen B.L."/>
            <person name="Pils B."/>
            <person name="Prigge M."/>
            <person name="Rensing S.A."/>
            <person name="Riano-Pachon D.M."/>
            <person name="Roberts A.W."/>
            <person name="Sato Y."/>
            <person name="Scheller H.V."/>
            <person name="Schulz B."/>
            <person name="Schulz C."/>
            <person name="Shakirov E.V."/>
            <person name="Shibagaki N."/>
            <person name="Shinohara N."/>
            <person name="Shippen D.E."/>
            <person name="Soerensen I."/>
            <person name="Sotooka R."/>
            <person name="Sugimoto N."/>
            <person name="Sugita M."/>
            <person name="Sumikawa N."/>
            <person name="Tanurdzic M."/>
            <person name="Theissen G."/>
            <person name="Ulvskov P."/>
            <person name="Wakazuki S."/>
            <person name="Weng J.K."/>
            <person name="Willats W.W."/>
            <person name="Wipf D."/>
            <person name="Wolf P.G."/>
            <person name="Yang L."/>
            <person name="Zimmer A.D."/>
            <person name="Zhu Q."/>
            <person name="Mitros T."/>
            <person name="Hellsten U."/>
            <person name="Loque D."/>
            <person name="Otillar R."/>
            <person name="Salamov A."/>
            <person name="Schmutz J."/>
            <person name="Shapiro H."/>
            <person name="Lindquist E."/>
            <person name="Lucas S."/>
            <person name="Rokhsar D."/>
            <person name="Grigoriev I.V."/>
        </authorList>
    </citation>
    <scope>NUCLEOTIDE SEQUENCE [LARGE SCALE GENOMIC DNA]</scope>
</reference>
<dbReference type="HOGENOM" id="CLU_113505_0_0_1"/>
<dbReference type="STRING" id="88036.D8S629"/>